<gene>
    <name evidence="1" type="ORF">AGR3A_Lc190003</name>
</gene>
<dbReference type="Proteomes" id="UP000191988">
    <property type="component" value="Unassembled WGS sequence"/>
</dbReference>
<accession>A0A1S7S3S6</accession>
<keyword evidence="2" id="KW-1185">Reference proteome</keyword>
<proteinExistence type="predicted"/>
<dbReference type="AlphaFoldDB" id="A0A1S7S3S6"/>
<organism evidence="1 2">
    <name type="scientific">Agrobacterium tomkonis CFBP 6623</name>
    <dbReference type="NCBI Taxonomy" id="1183432"/>
    <lineage>
        <taxon>Bacteria</taxon>
        <taxon>Pseudomonadati</taxon>
        <taxon>Pseudomonadota</taxon>
        <taxon>Alphaproteobacteria</taxon>
        <taxon>Hyphomicrobiales</taxon>
        <taxon>Rhizobiaceae</taxon>
        <taxon>Rhizobium/Agrobacterium group</taxon>
        <taxon>Agrobacterium</taxon>
        <taxon>Agrobacterium tumefaciens complex</taxon>
    </lineage>
</organism>
<name>A0A1S7S3S6_9HYPH</name>
<dbReference type="EMBL" id="FBWK01000055">
    <property type="protein sequence ID" value="CUX61982.1"/>
    <property type="molecule type" value="Genomic_DNA"/>
</dbReference>
<protein>
    <submittedName>
        <fullName evidence="1">Uncharacterized protein</fullName>
    </submittedName>
</protein>
<sequence length="34" mass="3549">MVSPADWAAAALVTVVAATVAAEEISKFRRESSN</sequence>
<evidence type="ECO:0000313" key="1">
    <source>
        <dbReference type="EMBL" id="CUX61982.1"/>
    </source>
</evidence>
<evidence type="ECO:0000313" key="2">
    <source>
        <dbReference type="Proteomes" id="UP000191988"/>
    </source>
</evidence>
<reference evidence="2" key="1">
    <citation type="submission" date="2016-01" db="EMBL/GenBank/DDBJ databases">
        <authorList>
            <person name="Regsiter A."/>
            <person name="william w."/>
        </authorList>
    </citation>
    <scope>NUCLEOTIDE SEQUENCE [LARGE SCALE GENOMIC DNA]</scope>
    <source>
        <strain evidence="2">CFBP 6623</strain>
    </source>
</reference>